<keyword evidence="3 7" id="KW-0812">Transmembrane</keyword>
<dbReference type="RefSeq" id="WP_313834212.1">
    <property type="nucleotide sequence ID" value="NZ_JAQOUE010000001.1"/>
</dbReference>
<evidence type="ECO:0000256" key="1">
    <source>
        <dbReference type="ARBA" id="ARBA00004651"/>
    </source>
</evidence>
<dbReference type="EMBL" id="JAQOUE010000001">
    <property type="protein sequence ID" value="MDT7043646.1"/>
    <property type="molecule type" value="Genomic_DNA"/>
</dbReference>
<comment type="caution">
    <text evidence="9">The sequence shown here is derived from an EMBL/GenBank/DDBJ whole genome shotgun (WGS) entry which is preliminary data.</text>
</comment>
<evidence type="ECO:0000259" key="8">
    <source>
        <dbReference type="Pfam" id="PF01618"/>
    </source>
</evidence>
<dbReference type="InterPro" id="IPR002898">
    <property type="entry name" value="MotA_ExbB_proton_chnl"/>
</dbReference>
<evidence type="ECO:0000256" key="6">
    <source>
        <dbReference type="RuleBase" id="RU004057"/>
    </source>
</evidence>
<feature type="transmembrane region" description="Helical" evidence="7">
    <location>
        <begin position="12"/>
        <end position="35"/>
    </location>
</feature>
<evidence type="ECO:0000256" key="4">
    <source>
        <dbReference type="ARBA" id="ARBA00022989"/>
    </source>
</evidence>
<feature type="transmembrane region" description="Helical" evidence="7">
    <location>
        <begin position="140"/>
        <end position="165"/>
    </location>
</feature>
<feature type="transmembrane region" description="Helical" evidence="7">
    <location>
        <begin position="185"/>
        <end position="206"/>
    </location>
</feature>
<sequence length="242" mass="26717">MFSSNPLETLGSLGPVSIFVLLTLLLFSVSSWGIIAYKWRMFRTSDLEESQFLQAFECSTLNRKELANLKKTANVLSQSSSGAVLVGVINKVDQHRDFVERQDLIGDQRGRRWPDRQYLEKVVQYIVQGQINHQESYLPFLATTGNITPFIGLFGTVVGVMNAFREIGVQGSASIAAVAPGVAEALVATAAGLFAAIPAVVAYNYFLTKIRKSAYRVEAFSIEFLNALDELSNRVDEAEVVR</sequence>
<dbReference type="Pfam" id="PF01618">
    <property type="entry name" value="MotA_ExbB"/>
    <property type="match status" value="1"/>
</dbReference>
<keyword evidence="6" id="KW-0813">Transport</keyword>
<proteinExistence type="inferred from homology"/>
<dbReference type="Proteomes" id="UP001250932">
    <property type="component" value="Unassembled WGS sequence"/>
</dbReference>
<name>A0ABU3KB44_9BACT</name>
<evidence type="ECO:0000256" key="2">
    <source>
        <dbReference type="ARBA" id="ARBA00022475"/>
    </source>
</evidence>
<keyword evidence="4 7" id="KW-1133">Transmembrane helix</keyword>
<protein>
    <submittedName>
        <fullName evidence="9">MotA/TolQ/ExbB proton channel family protein</fullName>
    </submittedName>
</protein>
<dbReference type="InterPro" id="IPR050790">
    <property type="entry name" value="ExbB/TolQ_transport"/>
</dbReference>
<evidence type="ECO:0000313" key="10">
    <source>
        <dbReference type="Proteomes" id="UP001250932"/>
    </source>
</evidence>
<reference evidence="9 10" key="1">
    <citation type="journal article" date="2023" name="ISME J.">
        <title>Cultivation and genomic characterization of novel and ubiquitous marine nitrite-oxidizing bacteria from the Nitrospirales.</title>
        <authorList>
            <person name="Mueller A.J."/>
            <person name="Daebeler A."/>
            <person name="Herbold C.W."/>
            <person name="Kirkegaard R.H."/>
            <person name="Daims H."/>
        </authorList>
    </citation>
    <scope>NUCLEOTIDE SEQUENCE [LARGE SCALE GENOMIC DNA]</scope>
    <source>
        <strain evidence="9 10">EB</strain>
    </source>
</reference>
<keyword evidence="2" id="KW-1003">Cell membrane</keyword>
<keyword evidence="10" id="KW-1185">Reference proteome</keyword>
<keyword evidence="5 7" id="KW-0472">Membrane</keyword>
<dbReference type="PANTHER" id="PTHR30625">
    <property type="entry name" value="PROTEIN TOLQ"/>
    <property type="match status" value="1"/>
</dbReference>
<evidence type="ECO:0000256" key="3">
    <source>
        <dbReference type="ARBA" id="ARBA00022692"/>
    </source>
</evidence>
<evidence type="ECO:0000256" key="7">
    <source>
        <dbReference type="SAM" id="Phobius"/>
    </source>
</evidence>
<comment type="similarity">
    <text evidence="6">Belongs to the exbB/tolQ family.</text>
</comment>
<accession>A0ABU3KB44</accession>
<organism evidence="9 10">
    <name type="scientific">Candidatus Nitronereus thalassa</name>
    <dbReference type="NCBI Taxonomy" id="3020898"/>
    <lineage>
        <taxon>Bacteria</taxon>
        <taxon>Pseudomonadati</taxon>
        <taxon>Nitrospirota</taxon>
        <taxon>Nitrospiria</taxon>
        <taxon>Nitrospirales</taxon>
        <taxon>Nitrospiraceae</taxon>
        <taxon>Candidatus Nitronereus</taxon>
    </lineage>
</organism>
<gene>
    <name evidence="9" type="ORF">PPG34_14920</name>
</gene>
<dbReference type="PANTHER" id="PTHR30625:SF3">
    <property type="entry name" value="TOL-PAL SYSTEM PROTEIN TOLQ"/>
    <property type="match status" value="1"/>
</dbReference>
<feature type="domain" description="MotA/TolQ/ExbB proton channel" evidence="8">
    <location>
        <begin position="114"/>
        <end position="218"/>
    </location>
</feature>
<comment type="subcellular location">
    <subcellularLocation>
        <location evidence="1">Cell membrane</location>
        <topology evidence="1">Multi-pass membrane protein</topology>
    </subcellularLocation>
    <subcellularLocation>
        <location evidence="6">Membrane</location>
        <topology evidence="6">Multi-pass membrane protein</topology>
    </subcellularLocation>
</comment>
<evidence type="ECO:0000313" key="9">
    <source>
        <dbReference type="EMBL" id="MDT7043646.1"/>
    </source>
</evidence>
<evidence type="ECO:0000256" key="5">
    <source>
        <dbReference type="ARBA" id="ARBA00023136"/>
    </source>
</evidence>
<keyword evidence="6" id="KW-0653">Protein transport</keyword>